<evidence type="ECO:0000256" key="1">
    <source>
        <dbReference type="ARBA" id="ARBA00004651"/>
    </source>
</evidence>
<accession>A0A437S9W6</accession>
<dbReference type="AlphaFoldDB" id="A0A437S9W6"/>
<feature type="transmembrane region" description="Helical" evidence="6">
    <location>
        <begin position="93"/>
        <end position="119"/>
    </location>
</feature>
<feature type="transmembrane region" description="Helical" evidence="6">
    <location>
        <begin position="131"/>
        <end position="152"/>
    </location>
</feature>
<dbReference type="RefSeq" id="WP_127723455.1">
    <property type="nucleotide sequence ID" value="NZ_RLIH01000002.1"/>
</dbReference>
<evidence type="ECO:0000256" key="4">
    <source>
        <dbReference type="ARBA" id="ARBA00022989"/>
    </source>
</evidence>
<dbReference type="EMBL" id="RLIH01000002">
    <property type="protein sequence ID" value="RVU55607.1"/>
    <property type="molecule type" value="Genomic_DNA"/>
</dbReference>
<protein>
    <recommendedName>
        <fullName evidence="9">FUSC family protein</fullName>
    </recommendedName>
</protein>
<dbReference type="InterPro" id="IPR010343">
    <property type="entry name" value="ArAE_1"/>
</dbReference>
<evidence type="ECO:0008006" key="9">
    <source>
        <dbReference type="Google" id="ProtNLM"/>
    </source>
</evidence>
<reference evidence="7 8" key="1">
    <citation type="submission" date="2018-11" db="EMBL/GenBank/DDBJ databases">
        <title>Genome sequencing and assembly of Anaerosphaera sp. nov., GS7-6-2.</title>
        <authorList>
            <person name="Rettenmaier R."/>
            <person name="Liebl W."/>
            <person name="Zverlov V."/>
        </authorList>
    </citation>
    <scope>NUCLEOTIDE SEQUENCE [LARGE SCALE GENOMIC DNA]</scope>
    <source>
        <strain evidence="7 8">GS7-6-2</strain>
    </source>
</reference>
<feature type="transmembrane region" description="Helical" evidence="6">
    <location>
        <begin position="63"/>
        <end position="81"/>
    </location>
</feature>
<organism evidence="7 8">
    <name type="scientific">Anaerosphaera multitolerans</name>
    <dbReference type="NCBI Taxonomy" id="2487351"/>
    <lineage>
        <taxon>Bacteria</taxon>
        <taxon>Bacillati</taxon>
        <taxon>Bacillota</taxon>
        <taxon>Tissierellia</taxon>
        <taxon>Tissierellales</taxon>
        <taxon>Peptoniphilaceae</taxon>
        <taxon>Anaerosphaera</taxon>
    </lineage>
</organism>
<gene>
    <name evidence="7" type="ORF">EF514_02435</name>
</gene>
<evidence type="ECO:0000313" key="7">
    <source>
        <dbReference type="EMBL" id="RVU55607.1"/>
    </source>
</evidence>
<evidence type="ECO:0000256" key="5">
    <source>
        <dbReference type="ARBA" id="ARBA00023136"/>
    </source>
</evidence>
<evidence type="ECO:0000256" key="2">
    <source>
        <dbReference type="ARBA" id="ARBA00022475"/>
    </source>
</evidence>
<evidence type="ECO:0000313" key="8">
    <source>
        <dbReference type="Proteomes" id="UP000288812"/>
    </source>
</evidence>
<comment type="caution">
    <text evidence="7">The sequence shown here is derived from an EMBL/GenBank/DDBJ whole genome shotgun (WGS) entry which is preliminary data.</text>
</comment>
<sequence length="302" mass="34458">MSKKINFKIKIGMRVIKTAIAVTLCLYISLIFNLDSPIFMCIPAITSMKSSLSESYNDVKKRMFSAIFGVILGVAFSYIPAGDYIRPLLGGLGIIIIIYILQVFNMKQMVLLSCLVFIAGFTSKTDKFIYGFNRILGTFLGIIIGIAVNYLISSPNVYVDFISEAKNTLENTRQFIMELISKREHNIDDFEDSYNNTIKQYELLLSEKNTPLHVDFDMDRAKRITDLLQDIHLRFNLLNSFDKSPYVSKANKQLINEVFSLTLVIDGDLEGELNSVFNYHMHRILENILILEKLVGENNETE</sequence>
<keyword evidence="4 6" id="KW-1133">Transmembrane helix</keyword>
<proteinExistence type="predicted"/>
<keyword evidence="5 6" id="KW-0472">Membrane</keyword>
<dbReference type="GO" id="GO:0005886">
    <property type="term" value="C:plasma membrane"/>
    <property type="evidence" value="ECO:0007669"/>
    <property type="project" value="UniProtKB-SubCell"/>
</dbReference>
<dbReference type="Proteomes" id="UP000288812">
    <property type="component" value="Unassembled WGS sequence"/>
</dbReference>
<keyword evidence="8" id="KW-1185">Reference proteome</keyword>
<evidence type="ECO:0000256" key="6">
    <source>
        <dbReference type="SAM" id="Phobius"/>
    </source>
</evidence>
<name>A0A437S9W6_9FIRM</name>
<keyword evidence="3 6" id="KW-0812">Transmembrane</keyword>
<keyword evidence="2" id="KW-1003">Cell membrane</keyword>
<feature type="transmembrane region" description="Helical" evidence="6">
    <location>
        <begin position="20"/>
        <end position="42"/>
    </location>
</feature>
<evidence type="ECO:0000256" key="3">
    <source>
        <dbReference type="ARBA" id="ARBA00022692"/>
    </source>
</evidence>
<dbReference type="OrthoDB" id="1653617at2"/>
<comment type="subcellular location">
    <subcellularLocation>
        <location evidence="1">Cell membrane</location>
        <topology evidence="1">Multi-pass membrane protein</topology>
    </subcellularLocation>
</comment>
<dbReference type="Pfam" id="PF06081">
    <property type="entry name" value="ArAE_1"/>
    <property type="match status" value="1"/>
</dbReference>